<evidence type="ECO:0000256" key="2">
    <source>
        <dbReference type="SAM" id="Phobius"/>
    </source>
</evidence>
<feature type="region of interest" description="Disordered" evidence="1">
    <location>
        <begin position="307"/>
        <end position="327"/>
    </location>
</feature>
<accession>Q3JRH8</accession>
<dbReference type="EMBL" id="CP000124">
    <property type="protein sequence ID" value="ABA48429.1"/>
    <property type="molecule type" value="Genomic_DNA"/>
</dbReference>
<evidence type="ECO:0000256" key="1">
    <source>
        <dbReference type="SAM" id="MobiDB-lite"/>
    </source>
</evidence>
<organism evidence="3 4">
    <name type="scientific">Burkholderia pseudomallei (strain 1710b)</name>
    <dbReference type="NCBI Taxonomy" id="320372"/>
    <lineage>
        <taxon>Bacteria</taxon>
        <taxon>Pseudomonadati</taxon>
        <taxon>Pseudomonadota</taxon>
        <taxon>Betaproteobacteria</taxon>
        <taxon>Burkholderiales</taxon>
        <taxon>Burkholderiaceae</taxon>
        <taxon>Burkholderia</taxon>
        <taxon>pseudomallei group</taxon>
    </lineage>
</organism>
<proteinExistence type="predicted"/>
<dbReference type="Proteomes" id="UP000002700">
    <property type="component" value="Chromosome I"/>
</dbReference>
<protein>
    <submittedName>
        <fullName evidence="3">Uncharacterized protein</fullName>
    </submittedName>
</protein>
<dbReference type="HOGENOM" id="CLU_849092_0_0_4"/>
<dbReference type="EnsemblBacteria" id="ABA48429">
    <property type="protein sequence ID" value="ABA48429"/>
    <property type="gene ID" value="BURPS1710b_2431"/>
</dbReference>
<feature type="region of interest" description="Disordered" evidence="1">
    <location>
        <begin position="140"/>
        <end position="161"/>
    </location>
</feature>
<feature type="compositionally biased region" description="Pro residues" evidence="1">
    <location>
        <begin position="308"/>
        <end position="327"/>
    </location>
</feature>
<gene>
    <name evidence="3" type="ordered locus">BURPS1710b_2431</name>
</gene>
<sequence length="327" mass="36623">MSNEDPIADGRAARRRRAGNACFRRKQPAGQDEGMQRAGRRQDGRRAQGVHEGLPRGEAGEEDVAAGEDEGLQHASRRQEGRRAQGIHEGLPVGEARRLTLPANRHDAAHRFDGRGIFLFGARRRARRLRRLAAISSMMAAARPSPRQEAPSGRPHDGCAPRVKRRHGMAWRQHRWFRRWLIVIVFWAVPVAIVAVREIREEMAYNYADLKLALTTWQLTDAQRAAGAAKVCRGEPDEARAAGCPADVLTANARRQQEARDEFAVRKRTLASYLWHAFVGYWIVPAAFLFACGVVIGLVRRALRRPPIKPPAKPPLEPPLEPPVSHH</sequence>
<keyword evidence="2" id="KW-0472">Membrane</keyword>
<feature type="compositionally biased region" description="Acidic residues" evidence="1">
    <location>
        <begin position="60"/>
        <end position="70"/>
    </location>
</feature>
<keyword evidence="2" id="KW-1133">Transmembrane helix</keyword>
<evidence type="ECO:0000313" key="3">
    <source>
        <dbReference type="EMBL" id="ABA48429.1"/>
    </source>
</evidence>
<reference evidence="3 4" key="1">
    <citation type="submission" date="2005-09" db="EMBL/GenBank/DDBJ databases">
        <authorList>
            <person name="Woods D.E."/>
            <person name="Nierman W.C."/>
        </authorList>
    </citation>
    <scope>NUCLEOTIDE SEQUENCE [LARGE SCALE GENOMIC DNA]</scope>
    <source>
        <strain evidence="3 4">1710b</strain>
    </source>
</reference>
<feature type="compositionally biased region" description="Basic residues" evidence="1">
    <location>
        <begin position="13"/>
        <end position="27"/>
    </location>
</feature>
<evidence type="ECO:0000313" key="4">
    <source>
        <dbReference type="Proteomes" id="UP000002700"/>
    </source>
</evidence>
<dbReference type="AlphaFoldDB" id="Q3JRH8"/>
<keyword evidence="2" id="KW-0812">Transmembrane</keyword>
<feature type="transmembrane region" description="Helical" evidence="2">
    <location>
        <begin position="273"/>
        <end position="299"/>
    </location>
</feature>
<name>Q3JRH8_BURP1</name>
<feature type="region of interest" description="Disordered" evidence="1">
    <location>
        <begin position="1"/>
        <end position="96"/>
    </location>
</feature>
<dbReference type="KEGG" id="bpm:BURPS1710b_2431"/>
<feature type="transmembrane region" description="Helical" evidence="2">
    <location>
        <begin position="176"/>
        <end position="196"/>
    </location>
</feature>